<dbReference type="SUPFAM" id="SSF50630">
    <property type="entry name" value="Acid proteases"/>
    <property type="match status" value="1"/>
</dbReference>
<reference evidence="2" key="1">
    <citation type="submission" date="2020-06" db="EMBL/GenBank/DDBJ databases">
        <authorList>
            <person name="Li T."/>
            <person name="Hu X."/>
            <person name="Zhang T."/>
            <person name="Song X."/>
            <person name="Zhang H."/>
            <person name="Dai N."/>
            <person name="Sheng W."/>
            <person name="Hou X."/>
            <person name="Wei L."/>
        </authorList>
    </citation>
    <scope>NUCLEOTIDE SEQUENCE</scope>
    <source>
        <strain evidence="2">KEN1</strain>
        <tissue evidence="2">Leaf</tissue>
    </source>
</reference>
<reference evidence="2" key="2">
    <citation type="journal article" date="2024" name="Plant">
        <title>Genomic evolution and insights into agronomic trait innovations of Sesamum species.</title>
        <authorList>
            <person name="Miao H."/>
            <person name="Wang L."/>
            <person name="Qu L."/>
            <person name="Liu H."/>
            <person name="Sun Y."/>
            <person name="Le M."/>
            <person name="Wang Q."/>
            <person name="Wei S."/>
            <person name="Zheng Y."/>
            <person name="Lin W."/>
            <person name="Duan Y."/>
            <person name="Cao H."/>
            <person name="Xiong S."/>
            <person name="Wang X."/>
            <person name="Wei L."/>
            <person name="Li C."/>
            <person name="Ma Q."/>
            <person name="Ju M."/>
            <person name="Zhao R."/>
            <person name="Li G."/>
            <person name="Mu C."/>
            <person name="Tian Q."/>
            <person name="Mei H."/>
            <person name="Zhang T."/>
            <person name="Gao T."/>
            <person name="Zhang H."/>
        </authorList>
    </citation>
    <scope>NUCLEOTIDE SEQUENCE</scope>
    <source>
        <strain evidence="2">KEN1</strain>
    </source>
</reference>
<gene>
    <name evidence="2" type="ORF">Slati_2191300</name>
</gene>
<dbReference type="GO" id="GO:0006508">
    <property type="term" value="P:proteolysis"/>
    <property type="evidence" value="ECO:0007669"/>
    <property type="project" value="InterPro"/>
</dbReference>
<comment type="caution">
    <text evidence="2">The sequence shown here is derived from an EMBL/GenBank/DDBJ whole genome shotgun (WGS) entry which is preliminary data.</text>
</comment>
<dbReference type="AlphaFoldDB" id="A0AAW2WXL1"/>
<protein>
    <submittedName>
        <fullName evidence="2">Uncharacterized protein</fullName>
    </submittedName>
</protein>
<dbReference type="PROSITE" id="PS00141">
    <property type="entry name" value="ASP_PROTEASE"/>
    <property type="match status" value="1"/>
</dbReference>
<dbReference type="Gene3D" id="2.40.70.10">
    <property type="entry name" value="Acid Proteases"/>
    <property type="match status" value="1"/>
</dbReference>
<dbReference type="Pfam" id="PF08284">
    <property type="entry name" value="RVP_2"/>
    <property type="match status" value="1"/>
</dbReference>
<proteinExistence type="predicted"/>
<feature type="compositionally biased region" description="Pro residues" evidence="1">
    <location>
        <begin position="78"/>
        <end position="94"/>
    </location>
</feature>
<dbReference type="InterPro" id="IPR001969">
    <property type="entry name" value="Aspartic_peptidase_AS"/>
</dbReference>
<dbReference type="InterPro" id="IPR021109">
    <property type="entry name" value="Peptidase_aspartic_dom_sf"/>
</dbReference>
<dbReference type="GO" id="GO:0004190">
    <property type="term" value="F:aspartic-type endopeptidase activity"/>
    <property type="evidence" value="ECO:0007669"/>
    <property type="project" value="InterPro"/>
</dbReference>
<accession>A0AAW2WXL1</accession>
<name>A0AAW2WXL1_9LAMI</name>
<dbReference type="EMBL" id="JACGWN010000007">
    <property type="protein sequence ID" value="KAL0444686.1"/>
    <property type="molecule type" value="Genomic_DNA"/>
</dbReference>
<organism evidence="2">
    <name type="scientific">Sesamum latifolium</name>
    <dbReference type="NCBI Taxonomy" id="2727402"/>
    <lineage>
        <taxon>Eukaryota</taxon>
        <taxon>Viridiplantae</taxon>
        <taxon>Streptophyta</taxon>
        <taxon>Embryophyta</taxon>
        <taxon>Tracheophyta</taxon>
        <taxon>Spermatophyta</taxon>
        <taxon>Magnoliopsida</taxon>
        <taxon>eudicotyledons</taxon>
        <taxon>Gunneridae</taxon>
        <taxon>Pentapetalae</taxon>
        <taxon>asterids</taxon>
        <taxon>lamiids</taxon>
        <taxon>Lamiales</taxon>
        <taxon>Pedaliaceae</taxon>
        <taxon>Sesamum</taxon>
    </lineage>
</organism>
<dbReference type="CDD" id="cd00303">
    <property type="entry name" value="retropepsin_like"/>
    <property type="match status" value="1"/>
</dbReference>
<evidence type="ECO:0000256" key="1">
    <source>
        <dbReference type="SAM" id="MobiDB-lite"/>
    </source>
</evidence>
<sequence>MQTRSQSSQTKLQQLQESVSSLMAKVQESRRTMDVRHESTVAAILELQLQFASSLQLPAIATSSTPIPIPSVAAQPRRQPPPGPSPLPAPPPRLALPLAPGCPPLPIRRLSPAEMQVWRAKGLCFNYDEGFFTGHRCKPKQFLLLLVDDDPPDIAPDPLRSSVLEYSELPPDSSPPHPATILSPHSLSDVSHFHLSVEALSDSLSPCTLRLLASILGPVKVLVDSGSSHNILQPRLPHFLQLAVQALPTFSIFVGNGASIPCSGLCPAVPIAIQQQSFCIPFYLLPIHGADVVLGVEWLQTLGPFV</sequence>
<feature type="region of interest" description="Disordered" evidence="1">
    <location>
        <begin position="66"/>
        <end position="94"/>
    </location>
</feature>
<evidence type="ECO:0000313" key="2">
    <source>
        <dbReference type="EMBL" id="KAL0444686.1"/>
    </source>
</evidence>